<feature type="region of interest" description="Disordered" evidence="2">
    <location>
        <begin position="239"/>
        <end position="299"/>
    </location>
</feature>
<evidence type="ECO:0000256" key="1">
    <source>
        <dbReference type="ARBA" id="ARBA00022737"/>
    </source>
</evidence>
<evidence type="ECO:0000313" key="4">
    <source>
        <dbReference type="EMBL" id="TFK50096.1"/>
    </source>
</evidence>
<gene>
    <name evidence="4" type="ORF">OE88DRAFT_1682172</name>
</gene>
<dbReference type="AlphaFoldDB" id="A0A5C3N0X0"/>
<keyword evidence="1" id="KW-0677">Repeat</keyword>
<feature type="compositionally biased region" description="Basic and acidic residues" evidence="2">
    <location>
        <begin position="644"/>
        <end position="659"/>
    </location>
</feature>
<dbReference type="Gene3D" id="3.40.50.10190">
    <property type="entry name" value="BRCT domain"/>
    <property type="match status" value="4"/>
</dbReference>
<protein>
    <recommendedName>
        <fullName evidence="3">BRCT domain-containing protein</fullName>
    </recommendedName>
</protein>
<dbReference type="GO" id="GO:0007095">
    <property type="term" value="P:mitotic G2 DNA damage checkpoint signaling"/>
    <property type="evidence" value="ECO:0007669"/>
    <property type="project" value="TreeGrafter"/>
</dbReference>
<feature type="domain" description="BRCT" evidence="3">
    <location>
        <begin position="52"/>
        <end position="126"/>
    </location>
</feature>
<dbReference type="Pfam" id="PF12738">
    <property type="entry name" value="PTCB-BRCT"/>
    <property type="match status" value="3"/>
</dbReference>
<dbReference type="Proteomes" id="UP000305948">
    <property type="component" value="Unassembled WGS sequence"/>
</dbReference>
<dbReference type="InterPro" id="IPR059215">
    <property type="entry name" value="BRCT2_TopBP1-like"/>
</dbReference>
<feature type="region of interest" description="Disordered" evidence="2">
    <location>
        <begin position="742"/>
        <end position="883"/>
    </location>
</feature>
<accession>A0A5C3N0X0</accession>
<feature type="compositionally biased region" description="Basic residues" evidence="2">
    <location>
        <begin position="923"/>
        <end position="939"/>
    </location>
</feature>
<feature type="region of interest" description="Disordered" evidence="2">
    <location>
        <begin position="623"/>
        <end position="659"/>
    </location>
</feature>
<feature type="region of interest" description="Disordered" evidence="2">
    <location>
        <begin position="405"/>
        <end position="429"/>
    </location>
</feature>
<feature type="domain" description="BRCT" evidence="3">
    <location>
        <begin position="540"/>
        <end position="621"/>
    </location>
</feature>
<feature type="compositionally biased region" description="Polar residues" evidence="2">
    <location>
        <begin position="757"/>
        <end position="775"/>
    </location>
</feature>
<sequence>MVGRRGNKSNKVPGVKLRPALQETRSRSNAQPSGPFFGNGDTEEDNTQFVDLCPRPFKGLVVCATGVPEKTALFKKALELGALCTPNFTDRVTHLVAAAPQGAKYRCAVERKIPIMKPEWILDSYEVWLKGDDVDMQESLRIHRVPIFDSIVLTLSGIDDPAQRGQMQKLVKKEGGGYVKDLTRLTKVTHLLCAGDEVTEKMRYAEKFNDKEGANIKIVWEEWFWDCLEFGGQFNEEQYKVTHPRPEKRRTSPERASSPPPSSDPVSALDLPAAKKAIAKPPLQSSSAEDDEEEMAQVKRVHSDTLQIWQSLLKPRGFEIVEGKLLRSPSKSQTRSADSVDSMQSPPRVLRKATSDDDDRPARSALSSFRRVDSFAQAAGPSGGSAANRLFRRVPSGVPRAAASFLQGQPTPLQCAPDQGSSGIRKEDAASSFGAKASGMFSGLKFRLLGEAHAPNVRSAVEDYGGKVLSAEEEEDGDFVVVRLISGSNFYKEADEAERSKYRTECWLERCIYEERVCSPHERVVFTPLKIDTPIRGAEQINISFSGLDESEACWVRRLVRALGITLAPSFSRRSTHLLCPSAAGAKYEKAKEWSIPVVDLRWLEDMARVGMIRDICDYAVSGEGEPPRSSGEENDRSVVVQDVKGKGKAKEPEPELDVRMIDITNGDSLGDQLGGGHGASQGTSGLHRVDTLISLDALEPASSFGIGNSGDRFGMPAVLRAGAPLARGAVSAPELLGAGQRPALASGQSEPRGETVPSSNTPSPLKNPRSSSMPISPLRPSPTAEATRALQEKLTSLLGKRPSEEEEAMAGGHAKHGKRHRPKKQSRPNSRQNSGELPFPRAVSPPIPFEHPFNTFLPRTFDEGEGSPSQEIVVRPSDDSVRVTYEDPAQKAEQRRLMSLLGADDPREGVEVSTEGAPAGGKSKRKNLVRRSTRVAGF</sequence>
<evidence type="ECO:0000256" key="2">
    <source>
        <dbReference type="SAM" id="MobiDB-lite"/>
    </source>
</evidence>
<dbReference type="SMART" id="SM00292">
    <property type="entry name" value="BRCT"/>
    <property type="match status" value="4"/>
</dbReference>
<evidence type="ECO:0000259" key="3">
    <source>
        <dbReference type="PROSITE" id="PS50172"/>
    </source>
</evidence>
<dbReference type="PROSITE" id="PS50172">
    <property type="entry name" value="BRCT"/>
    <property type="match status" value="4"/>
</dbReference>
<feature type="region of interest" description="Disordered" evidence="2">
    <location>
        <begin position="327"/>
        <end position="368"/>
    </location>
</feature>
<feature type="compositionally biased region" description="Basic residues" evidence="2">
    <location>
        <begin position="814"/>
        <end position="827"/>
    </location>
</feature>
<dbReference type="GO" id="GO:0033314">
    <property type="term" value="P:mitotic DNA replication checkpoint signaling"/>
    <property type="evidence" value="ECO:0007669"/>
    <property type="project" value="TreeGrafter"/>
</dbReference>
<proteinExistence type="predicted"/>
<feature type="domain" description="BRCT" evidence="3">
    <location>
        <begin position="436"/>
        <end position="525"/>
    </location>
</feature>
<feature type="compositionally biased region" description="Polar residues" evidence="2">
    <location>
        <begin position="329"/>
        <end position="345"/>
    </location>
</feature>
<dbReference type="SUPFAM" id="SSF52113">
    <property type="entry name" value="BRCT domain"/>
    <property type="match status" value="3"/>
</dbReference>
<dbReference type="STRING" id="5364.A0A5C3N0X0"/>
<dbReference type="InterPro" id="IPR001357">
    <property type="entry name" value="BRCT_dom"/>
</dbReference>
<dbReference type="OrthoDB" id="251770at2759"/>
<keyword evidence="5" id="KW-1185">Reference proteome</keyword>
<dbReference type="CDD" id="cd17731">
    <property type="entry name" value="BRCT_TopBP1_rpt2_like"/>
    <property type="match status" value="1"/>
</dbReference>
<dbReference type="PANTHER" id="PTHR13561:SF20">
    <property type="entry name" value="DNA TOPOISOMERASE 2-BINDING PROTEIN 1"/>
    <property type="match status" value="1"/>
</dbReference>
<name>A0A5C3N0X0_9AGAM</name>
<feature type="region of interest" description="Disordered" evidence="2">
    <location>
        <begin position="1"/>
        <end position="41"/>
    </location>
</feature>
<feature type="compositionally biased region" description="Low complexity" evidence="2">
    <location>
        <begin position="264"/>
        <end position="283"/>
    </location>
</feature>
<feature type="region of interest" description="Disordered" evidence="2">
    <location>
        <begin position="902"/>
        <end position="939"/>
    </location>
</feature>
<dbReference type="EMBL" id="ML213514">
    <property type="protein sequence ID" value="TFK50096.1"/>
    <property type="molecule type" value="Genomic_DNA"/>
</dbReference>
<dbReference type="GO" id="GO:0006270">
    <property type="term" value="P:DNA replication initiation"/>
    <property type="evidence" value="ECO:0007669"/>
    <property type="project" value="TreeGrafter"/>
</dbReference>
<feature type="domain" description="BRCT" evidence="3">
    <location>
        <begin position="143"/>
        <end position="241"/>
    </location>
</feature>
<dbReference type="PANTHER" id="PTHR13561">
    <property type="entry name" value="DNA REPLICATION REGULATOR DPB11-RELATED"/>
    <property type="match status" value="1"/>
</dbReference>
<dbReference type="InterPro" id="IPR036420">
    <property type="entry name" value="BRCT_dom_sf"/>
</dbReference>
<organism evidence="4 5">
    <name type="scientific">Heliocybe sulcata</name>
    <dbReference type="NCBI Taxonomy" id="5364"/>
    <lineage>
        <taxon>Eukaryota</taxon>
        <taxon>Fungi</taxon>
        <taxon>Dikarya</taxon>
        <taxon>Basidiomycota</taxon>
        <taxon>Agaricomycotina</taxon>
        <taxon>Agaricomycetes</taxon>
        <taxon>Gloeophyllales</taxon>
        <taxon>Gloeophyllaceae</taxon>
        <taxon>Heliocybe</taxon>
    </lineage>
</organism>
<evidence type="ECO:0000313" key="5">
    <source>
        <dbReference type="Proteomes" id="UP000305948"/>
    </source>
</evidence>
<reference evidence="4 5" key="1">
    <citation type="journal article" date="2019" name="Nat. Ecol. Evol.">
        <title>Megaphylogeny resolves global patterns of mushroom evolution.</title>
        <authorList>
            <person name="Varga T."/>
            <person name="Krizsan K."/>
            <person name="Foldi C."/>
            <person name="Dima B."/>
            <person name="Sanchez-Garcia M."/>
            <person name="Sanchez-Ramirez S."/>
            <person name="Szollosi G.J."/>
            <person name="Szarkandi J.G."/>
            <person name="Papp V."/>
            <person name="Albert L."/>
            <person name="Andreopoulos W."/>
            <person name="Angelini C."/>
            <person name="Antonin V."/>
            <person name="Barry K.W."/>
            <person name="Bougher N.L."/>
            <person name="Buchanan P."/>
            <person name="Buyck B."/>
            <person name="Bense V."/>
            <person name="Catcheside P."/>
            <person name="Chovatia M."/>
            <person name="Cooper J."/>
            <person name="Damon W."/>
            <person name="Desjardin D."/>
            <person name="Finy P."/>
            <person name="Geml J."/>
            <person name="Haridas S."/>
            <person name="Hughes K."/>
            <person name="Justo A."/>
            <person name="Karasinski D."/>
            <person name="Kautmanova I."/>
            <person name="Kiss B."/>
            <person name="Kocsube S."/>
            <person name="Kotiranta H."/>
            <person name="LaButti K.M."/>
            <person name="Lechner B.E."/>
            <person name="Liimatainen K."/>
            <person name="Lipzen A."/>
            <person name="Lukacs Z."/>
            <person name="Mihaltcheva S."/>
            <person name="Morgado L.N."/>
            <person name="Niskanen T."/>
            <person name="Noordeloos M.E."/>
            <person name="Ohm R.A."/>
            <person name="Ortiz-Santana B."/>
            <person name="Ovrebo C."/>
            <person name="Racz N."/>
            <person name="Riley R."/>
            <person name="Savchenko A."/>
            <person name="Shiryaev A."/>
            <person name="Soop K."/>
            <person name="Spirin V."/>
            <person name="Szebenyi C."/>
            <person name="Tomsovsky M."/>
            <person name="Tulloss R.E."/>
            <person name="Uehling J."/>
            <person name="Grigoriev I.V."/>
            <person name="Vagvolgyi C."/>
            <person name="Papp T."/>
            <person name="Martin F.M."/>
            <person name="Miettinen O."/>
            <person name="Hibbett D.S."/>
            <person name="Nagy L.G."/>
        </authorList>
    </citation>
    <scope>NUCLEOTIDE SEQUENCE [LARGE SCALE GENOMIC DNA]</scope>
    <source>
        <strain evidence="4 5">OMC1185</strain>
    </source>
</reference>